<dbReference type="AlphaFoldDB" id="Q7RPA9"/>
<sequence>MKKKRKEIDINFSDNLDCKERIKLLEENIKALERNIKTTQLSPLKIVQRTDNFIILEFK</sequence>
<evidence type="ECO:0000313" key="2">
    <source>
        <dbReference type="EMBL" id="EAA20894.1"/>
    </source>
</evidence>
<gene>
    <name evidence="2" type="ORF">PY01550</name>
</gene>
<accession>Q7RPA9</accession>
<dbReference type="PaxDb" id="73239-Q7RPA9"/>
<comment type="caution">
    <text evidence="2">The sequence shown here is derived from an EMBL/GenBank/DDBJ whole genome shotgun (WGS) entry which is preliminary data.</text>
</comment>
<feature type="coiled-coil region" evidence="1">
    <location>
        <begin position="15"/>
        <end position="42"/>
    </location>
</feature>
<reference evidence="2 3" key="1">
    <citation type="journal article" date="2002" name="Nature">
        <title>Genome sequence and comparative analysis of the model rodent malaria parasite Plasmodium yoelii yoelii.</title>
        <authorList>
            <person name="Carlton J.M."/>
            <person name="Angiuoli S.V."/>
            <person name="Suh B.B."/>
            <person name="Kooij T.W."/>
            <person name="Pertea M."/>
            <person name="Silva J.C."/>
            <person name="Ermolaeva M.D."/>
            <person name="Allen J.E."/>
            <person name="Selengut J.D."/>
            <person name="Koo H.L."/>
            <person name="Peterson J.D."/>
            <person name="Pop M."/>
            <person name="Kosack D.S."/>
            <person name="Shumway M.F."/>
            <person name="Bidwell S.L."/>
            <person name="Shallom S.J."/>
            <person name="van Aken S.E."/>
            <person name="Riedmuller S.B."/>
            <person name="Feldblyum T.V."/>
            <person name="Cho J.K."/>
            <person name="Quackenbush J."/>
            <person name="Sedegah M."/>
            <person name="Shoaibi A."/>
            <person name="Cummings L.M."/>
            <person name="Florens L."/>
            <person name="Yates J.R."/>
            <person name="Raine J.D."/>
            <person name="Sinden R.E."/>
            <person name="Harris M.A."/>
            <person name="Cunningham D.A."/>
            <person name="Preiser P.R."/>
            <person name="Bergman L.W."/>
            <person name="Vaidya A.B."/>
            <person name="van Lin L.H."/>
            <person name="Janse C.J."/>
            <person name="Waters A.P."/>
            <person name="Smith H.O."/>
            <person name="White O.R."/>
            <person name="Salzberg S.L."/>
            <person name="Venter J.C."/>
            <person name="Fraser C.M."/>
            <person name="Hoffman S.L."/>
            <person name="Gardner M.J."/>
            <person name="Carucci D.J."/>
        </authorList>
    </citation>
    <scope>NUCLEOTIDE SEQUENCE [LARGE SCALE GENOMIC DNA]</scope>
    <source>
        <strain evidence="2 3">17XNL</strain>
    </source>
</reference>
<name>Q7RPA9_PLAYO</name>
<keyword evidence="1" id="KW-0175">Coiled coil</keyword>
<proteinExistence type="predicted"/>
<evidence type="ECO:0000313" key="3">
    <source>
        <dbReference type="Proteomes" id="UP000008553"/>
    </source>
</evidence>
<evidence type="ECO:0000256" key="1">
    <source>
        <dbReference type="SAM" id="Coils"/>
    </source>
</evidence>
<organism evidence="2 3">
    <name type="scientific">Plasmodium yoelii yoelii</name>
    <dbReference type="NCBI Taxonomy" id="73239"/>
    <lineage>
        <taxon>Eukaryota</taxon>
        <taxon>Sar</taxon>
        <taxon>Alveolata</taxon>
        <taxon>Apicomplexa</taxon>
        <taxon>Aconoidasida</taxon>
        <taxon>Haemosporida</taxon>
        <taxon>Plasmodiidae</taxon>
        <taxon>Plasmodium</taxon>
        <taxon>Plasmodium (Vinckeia)</taxon>
    </lineage>
</organism>
<dbReference type="Proteomes" id="UP000008553">
    <property type="component" value="Unassembled WGS sequence"/>
</dbReference>
<protein>
    <submittedName>
        <fullName evidence="2">Uncharacterized protein</fullName>
    </submittedName>
</protein>
<dbReference type="InParanoid" id="Q7RPA9"/>
<dbReference type="EMBL" id="AABL01000412">
    <property type="protein sequence ID" value="EAA20894.1"/>
    <property type="molecule type" value="Genomic_DNA"/>
</dbReference>
<keyword evidence="3" id="KW-1185">Reference proteome</keyword>
<feature type="non-terminal residue" evidence="2">
    <location>
        <position position="59"/>
    </location>
</feature>